<comment type="similarity">
    <text evidence="1">Belongs to the HIBADH-related family.</text>
</comment>
<dbReference type="PANTHER" id="PTHR43060:SF15">
    <property type="entry name" value="3-HYDROXYISOBUTYRATE DEHYDROGENASE-LIKE 1, MITOCHONDRIAL-RELATED"/>
    <property type="match status" value="1"/>
</dbReference>
<evidence type="ECO:0000259" key="6">
    <source>
        <dbReference type="Pfam" id="PF14833"/>
    </source>
</evidence>
<dbReference type="GO" id="GO:0050661">
    <property type="term" value="F:NADP binding"/>
    <property type="evidence" value="ECO:0007669"/>
    <property type="project" value="InterPro"/>
</dbReference>
<dbReference type="SUPFAM" id="SSF51735">
    <property type="entry name" value="NAD(P)-binding Rossmann-fold domains"/>
    <property type="match status" value="1"/>
</dbReference>
<name>M2ZJ40_9NOCA</name>
<dbReference type="GO" id="GO:0016491">
    <property type="term" value="F:oxidoreductase activity"/>
    <property type="evidence" value="ECO:0007669"/>
    <property type="project" value="UniProtKB-KW"/>
</dbReference>
<keyword evidence="8" id="KW-1185">Reference proteome</keyword>
<proteinExistence type="inferred from homology"/>
<dbReference type="PIRSF" id="PIRSF000103">
    <property type="entry name" value="HIBADH"/>
    <property type="match status" value="1"/>
</dbReference>
<gene>
    <name evidence="7" type="ORF">G352_00492</name>
</gene>
<dbReference type="InterPro" id="IPR006115">
    <property type="entry name" value="6PGDH_NADP-bd"/>
</dbReference>
<dbReference type="Proteomes" id="UP000011731">
    <property type="component" value="Unassembled WGS sequence"/>
</dbReference>
<dbReference type="InterPro" id="IPR013328">
    <property type="entry name" value="6PGD_dom2"/>
</dbReference>
<dbReference type="Gene3D" id="3.40.50.720">
    <property type="entry name" value="NAD(P)-binding Rossmann-like Domain"/>
    <property type="match status" value="1"/>
</dbReference>
<dbReference type="PANTHER" id="PTHR43060">
    <property type="entry name" value="3-HYDROXYISOBUTYRATE DEHYDROGENASE-LIKE 1, MITOCHONDRIAL-RELATED"/>
    <property type="match status" value="1"/>
</dbReference>
<feature type="domain" description="6-phosphogluconate dehydrogenase NADP-binding" evidence="5">
    <location>
        <begin position="56"/>
        <end position="215"/>
    </location>
</feature>
<evidence type="ECO:0000313" key="8">
    <source>
        <dbReference type="Proteomes" id="UP000011731"/>
    </source>
</evidence>
<dbReference type="PROSITE" id="PS00895">
    <property type="entry name" value="3_HYDROXYISOBUT_DH"/>
    <property type="match status" value="1"/>
</dbReference>
<dbReference type="GO" id="GO:0051287">
    <property type="term" value="F:NAD binding"/>
    <property type="evidence" value="ECO:0007669"/>
    <property type="project" value="InterPro"/>
</dbReference>
<dbReference type="AlphaFoldDB" id="M2ZJ40"/>
<dbReference type="Pfam" id="PF03446">
    <property type="entry name" value="NAD_binding_2"/>
    <property type="match status" value="1"/>
</dbReference>
<evidence type="ECO:0000256" key="4">
    <source>
        <dbReference type="PIRSR" id="PIRSR000103-1"/>
    </source>
</evidence>
<evidence type="ECO:0000256" key="2">
    <source>
        <dbReference type="ARBA" id="ARBA00023002"/>
    </source>
</evidence>
<dbReference type="InterPro" id="IPR029154">
    <property type="entry name" value="HIBADH-like_NADP-bd"/>
</dbReference>
<feature type="active site" evidence="4">
    <location>
        <position position="224"/>
    </location>
</feature>
<dbReference type="GO" id="GO:0016054">
    <property type="term" value="P:organic acid catabolic process"/>
    <property type="evidence" value="ECO:0007669"/>
    <property type="project" value="UniProtKB-ARBA"/>
</dbReference>
<keyword evidence="2" id="KW-0560">Oxidoreductase</keyword>
<dbReference type="EMBL" id="AOEX01000009">
    <property type="protein sequence ID" value="EME67317.1"/>
    <property type="molecule type" value="Genomic_DNA"/>
</dbReference>
<evidence type="ECO:0000256" key="1">
    <source>
        <dbReference type="ARBA" id="ARBA00009080"/>
    </source>
</evidence>
<dbReference type="PATRIC" id="fig|1278076.4.peg.102"/>
<dbReference type="InterPro" id="IPR002204">
    <property type="entry name" value="3-OH-isobutyrate_DH-rel_CS"/>
</dbReference>
<feature type="domain" description="3-hydroxyisobutyrate dehydrogenase-like NAD-binding" evidence="6">
    <location>
        <begin position="218"/>
        <end position="308"/>
    </location>
</feature>
<evidence type="ECO:0000259" key="5">
    <source>
        <dbReference type="Pfam" id="PF03446"/>
    </source>
</evidence>
<comment type="caution">
    <text evidence="7">The sequence shown here is derived from an EMBL/GenBank/DDBJ whole genome shotgun (WGS) entry which is preliminary data.</text>
</comment>
<dbReference type="SUPFAM" id="SSF48179">
    <property type="entry name" value="6-phosphogluconate dehydrogenase C-terminal domain-like"/>
    <property type="match status" value="1"/>
</dbReference>
<dbReference type="InterPro" id="IPR036291">
    <property type="entry name" value="NAD(P)-bd_dom_sf"/>
</dbReference>
<dbReference type="InterPro" id="IPR008927">
    <property type="entry name" value="6-PGluconate_DH-like_C_sf"/>
</dbReference>
<evidence type="ECO:0000256" key="3">
    <source>
        <dbReference type="ARBA" id="ARBA00023027"/>
    </source>
</evidence>
<protein>
    <submittedName>
        <fullName evidence="7">3-hydroxyisobutyrate dehydrogenase</fullName>
    </submittedName>
</protein>
<dbReference type="InterPro" id="IPR015815">
    <property type="entry name" value="HIBADH-related"/>
</dbReference>
<keyword evidence="3" id="KW-0520">NAD</keyword>
<reference evidence="7 8" key="1">
    <citation type="journal article" date="2013" name="Genome Announc.">
        <title>Draft Genome Sequence of Rhodococcus ruber Strain BKS 20-38.</title>
        <authorList>
            <person name="Bala M."/>
            <person name="Kumar S."/>
            <person name="Raghava G.P."/>
            <person name="Mayilraj S."/>
        </authorList>
    </citation>
    <scope>NUCLEOTIDE SEQUENCE [LARGE SCALE GENOMIC DNA]</scope>
    <source>
        <strain evidence="7 8">BKS 20-38</strain>
    </source>
</reference>
<sequence length="326" mass="33060">MVAEVPLELLPTRATAANALLVHIHQPEGVTMTDKDPASALDQNADRSRPTDTVVRVGFIGLGSQGGPMAGRIIEAGFPTTLWARRSASLEQYADTSAQVADSPAALGASSDVVCICVVNDAGVEEVLSGADGVLEGLAPGGIIVIHSTIHPDTCRRMEQAARAKGIALIDAPVSGGGNAAAAGRLLVMAGGDPSVLERCRPVLTSFADPIVHLGPVGAGQVSKLLNNTLLAANFATTASILDVARALGVDSGRLLDVMSHGSGGSFALDVLRGAEGSLVAMADGAGTLLTKDVGLLTRLAEAADAPRGIVWDAARDALARMGLSD</sequence>
<dbReference type="Gene3D" id="1.10.1040.10">
    <property type="entry name" value="N-(1-d-carboxylethyl)-l-norvaline Dehydrogenase, domain 2"/>
    <property type="match status" value="1"/>
</dbReference>
<dbReference type="Pfam" id="PF14833">
    <property type="entry name" value="NAD_binding_11"/>
    <property type="match status" value="1"/>
</dbReference>
<accession>M2ZJ40</accession>
<organism evidence="7 8">
    <name type="scientific">Rhodococcus ruber BKS 20-38</name>
    <dbReference type="NCBI Taxonomy" id="1278076"/>
    <lineage>
        <taxon>Bacteria</taxon>
        <taxon>Bacillati</taxon>
        <taxon>Actinomycetota</taxon>
        <taxon>Actinomycetes</taxon>
        <taxon>Mycobacteriales</taxon>
        <taxon>Nocardiaceae</taxon>
        <taxon>Rhodococcus</taxon>
    </lineage>
</organism>
<evidence type="ECO:0000313" key="7">
    <source>
        <dbReference type="EMBL" id="EME67317.1"/>
    </source>
</evidence>